<dbReference type="STRING" id="139723.A0A182MD02"/>
<evidence type="ECO:0000256" key="3">
    <source>
        <dbReference type="SAM" id="SignalP"/>
    </source>
</evidence>
<evidence type="ECO:0000313" key="5">
    <source>
        <dbReference type="Proteomes" id="UP000075883"/>
    </source>
</evidence>
<organism evidence="4 5">
    <name type="scientific">Anopheles culicifacies</name>
    <dbReference type="NCBI Taxonomy" id="139723"/>
    <lineage>
        <taxon>Eukaryota</taxon>
        <taxon>Metazoa</taxon>
        <taxon>Ecdysozoa</taxon>
        <taxon>Arthropoda</taxon>
        <taxon>Hexapoda</taxon>
        <taxon>Insecta</taxon>
        <taxon>Pterygota</taxon>
        <taxon>Neoptera</taxon>
        <taxon>Endopterygota</taxon>
        <taxon>Diptera</taxon>
        <taxon>Nematocera</taxon>
        <taxon>Culicoidea</taxon>
        <taxon>Culicidae</taxon>
        <taxon>Anophelinae</taxon>
        <taxon>Anopheles</taxon>
        <taxon>culicifacies species complex</taxon>
    </lineage>
</organism>
<keyword evidence="1" id="KW-0433">Leucine-rich repeat</keyword>
<keyword evidence="5" id="KW-1185">Reference proteome</keyword>
<dbReference type="Gene3D" id="3.80.10.10">
    <property type="entry name" value="Ribonuclease Inhibitor"/>
    <property type="match status" value="3"/>
</dbReference>
<dbReference type="InterPro" id="IPR032675">
    <property type="entry name" value="LRR_dom_sf"/>
</dbReference>
<dbReference type="VEuPathDB" id="VectorBase:ACUA015287"/>
<accession>A0A182MD02</accession>
<evidence type="ECO:0008006" key="6">
    <source>
        <dbReference type="Google" id="ProtNLM"/>
    </source>
</evidence>
<evidence type="ECO:0000256" key="2">
    <source>
        <dbReference type="ARBA" id="ARBA00022737"/>
    </source>
</evidence>
<feature type="chain" id="PRO_5008128246" description="Leucine rich immune protein (Coil-less)" evidence="3">
    <location>
        <begin position="23"/>
        <end position="443"/>
    </location>
</feature>
<dbReference type="EMBL" id="AXCM01004966">
    <property type="status" value="NOT_ANNOTATED_CDS"/>
    <property type="molecule type" value="Genomic_DNA"/>
</dbReference>
<reference evidence="4" key="2">
    <citation type="submission" date="2020-05" db="UniProtKB">
        <authorList>
            <consortium name="EnsemblMetazoa"/>
        </authorList>
    </citation>
    <scope>IDENTIFICATION</scope>
    <source>
        <strain evidence="4">A-37</strain>
    </source>
</reference>
<dbReference type="PANTHER" id="PTHR45712">
    <property type="entry name" value="AGAP008170-PA"/>
    <property type="match status" value="1"/>
</dbReference>
<dbReference type="EnsemblMetazoa" id="ACUA015287-RA">
    <property type="protein sequence ID" value="ACUA015287-PA"/>
    <property type="gene ID" value="ACUA015287"/>
</dbReference>
<feature type="signal peptide" evidence="3">
    <location>
        <begin position="1"/>
        <end position="22"/>
    </location>
</feature>
<dbReference type="InterPro" id="IPR001611">
    <property type="entry name" value="Leu-rich_rpt"/>
</dbReference>
<name>A0A182MD02_9DIPT</name>
<dbReference type="PANTHER" id="PTHR45712:SF22">
    <property type="entry name" value="INSULIN-LIKE GROWTH FACTOR-BINDING PROTEIN COMPLEX ACID LABILE SUBUNIT"/>
    <property type="match status" value="1"/>
</dbReference>
<evidence type="ECO:0000313" key="4">
    <source>
        <dbReference type="EnsemblMetazoa" id="ACUA015287-PA"/>
    </source>
</evidence>
<dbReference type="Proteomes" id="UP000075883">
    <property type="component" value="Unassembled WGS sequence"/>
</dbReference>
<dbReference type="Pfam" id="PF00560">
    <property type="entry name" value="LRR_1"/>
    <property type="match status" value="1"/>
</dbReference>
<dbReference type="AlphaFoldDB" id="A0A182MD02"/>
<dbReference type="Pfam" id="PF13855">
    <property type="entry name" value="LRR_8"/>
    <property type="match status" value="1"/>
</dbReference>
<keyword evidence="2" id="KW-0677">Repeat</keyword>
<protein>
    <recommendedName>
        <fullName evidence="6">Leucine rich immune protein (Coil-less)</fullName>
    </recommendedName>
</protein>
<dbReference type="InterPro" id="IPR050333">
    <property type="entry name" value="SLRP"/>
</dbReference>
<keyword evidence="3" id="KW-0732">Signal</keyword>
<sequence>MDRLSALLLTLIASGSLPVSYSACIPAMGMTCMLENLNMLTDGLTTLRQIEPKVFYNIQVRMLRVPNNPAGAFLIRAAEFVNNVEIFVYREQEFQILAGTNLNVVNVLEAKSLKQIVIAEGDITIKELYVYSCMLDRIPPTIGNLPLLTDLTFYRCTMRNLSFNALRKNLRLKTLDLSYNEIDTIVPLTNADGEVSLAIENLYLGSNRLENLDMTAFERLSNLTMLDLQYNNLMKIAAERTVSWPAMEMLDVSYNQLSTIDLQWLSAPNLKRLLMSNNLLDKIPQRLRRFPNLQLIGLSYNKMAAIDLAPLNGLPTLSSIDVSSNPAARFIRSSRPVRLPMLDTLYAENCALNRFNTSGIDLPVIGYISLANNNFSTIPPLGQSFPAIVSFSLYNNPLPCALLKARAELILSGKLILGPPQDASECPDGSTTIAPSFLLCCKA</sequence>
<dbReference type="PROSITE" id="PS51450">
    <property type="entry name" value="LRR"/>
    <property type="match status" value="1"/>
</dbReference>
<proteinExistence type="predicted"/>
<reference evidence="5" key="1">
    <citation type="submission" date="2013-09" db="EMBL/GenBank/DDBJ databases">
        <title>The Genome Sequence of Anopheles culicifacies species A.</title>
        <authorList>
            <consortium name="The Broad Institute Genomics Platform"/>
            <person name="Neafsey D.E."/>
            <person name="Besansky N."/>
            <person name="Howell P."/>
            <person name="Walton C."/>
            <person name="Young S.K."/>
            <person name="Zeng Q."/>
            <person name="Gargeya S."/>
            <person name="Fitzgerald M."/>
            <person name="Haas B."/>
            <person name="Abouelleil A."/>
            <person name="Allen A.W."/>
            <person name="Alvarado L."/>
            <person name="Arachchi H.M."/>
            <person name="Berlin A.M."/>
            <person name="Chapman S.B."/>
            <person name="Gainer-Dewar J."/>
            <person name="Goldberg J."/>
            <person name="Griggs A."/>
            <person name="Gujja S."/>
            <person name="Hansen M."/>
            <person name="Howarth C."/>
            <person name="Imamovic A."/>
            <person name="Ireland A."/>
            <person name="Larimer J."/>
            <person name="McCowan C."/>
            <person name="Murphy C."/>
            <person name="Pearson M."/>
            <person name="Poon T.W."/>
            <person name="Priest M."/>
            <person name="Roberts A."/>
            <person name="Saif S."/>
            <person name="Shea T."/>
            <person name="Sisk P."/>
            <person name="Sykes S."/>
            <person name="Wortman J."/>
            <person name="Nusbaum C."/>
            <person name="Birren B."/>
        </authorList>
    </citation>
    <scope>NUCLEOTIDE SEQUENCE [LARGE SCALE GENOMIC DNA]</scope>
    <source>
        <strain evidence="5">A-37</strain>
    </source>
</reference>
<dbReference type="GO" id="GO:0005615">
    <property type="term" value="C:extracellular space"/>
    <property type="evidence" value="ECO:0007669"/>
    <property type="project" value="TreeGrafter"/>
</dbReference>
<dbReference type="SUPFAM" id="SSF52058">
    <property type="entry name" value="L domain-like"/>
    <property type="match status" value="1"/>
</dbReference>
<evidence type="ECO:0000256" key="1">
    <source>
        <dbReference type="ARBA" id="ARBA00022614"/>
    </source>
</evidence>